<keyword evidence="4 7" id="KW-1133">Transmembrane helix</keyword>
<dbReference type="AlphaFoldDB" id="A0A6A4HUE6"/>
<feature type="region of interest" description="Disordered" evidence="6">
    <location>
        <begin position="331"/>
        <end position="355"/>
    </location>
</feature>
<dbReference type="EMBL" id="ML769447">
    <property type="protein sequence ID" value="KAE9401350.1"/>
    <property type="molecule type" value="Genomic_DNA"/>
</dbReference>
<feature type="compositionally biased region" description="Polar residues" evidence="6">
    <location>
        <begin position="276"/>
        <end position="285"/>
    </location>
</feature>
<feature type="transmembrane region" description="Helical" evidence="7">
    <location>
        <begin position="680"/>
        <end position="709"/>
    </location>
</feature>
<gene>
    <name evidence="8" type="ORF">BT96DRAFT_992231</name>
</gene>
<evidence type="ECO:0008006" key="10">
    <source>
        <dbReference type="Google" id="ProtNLM"/>
    </source>
</evidence>
<feature type="transmembrane region" description="Helical" evidence="7">
    <location>
        <begin position="121"/>
        <end position="143"/>
    </location>
</feature>
<evidence type="ECO:0000256" key="5">
    <source>
        <dbReference type="ARBA" id="ARBA00023136"/>
    </source>
</evidence>
<keyword evidence="9" id="KW-1185">Reference proteome</keyword>
<keyword evidence="3 7" id="KW-0812">Transmembrane</keyword>
<dbReference type="OrthoDB" id="10262656at2759"/>
<dbReference type="Pfam" id="PF07690">
    <property type="entry name" value="MFS_1"/>
    <property type="match status" value="1"/>
</dbReference>
<dbReference type="GO" id="GO:0022857">
    <property type="term" value="F:transmembrane transporter activity"/>
    <property type="evidence" value="ECO:0007669"/>
    <property type="project" value="InterPro"/>
</dbReference>
<feature type="compositionally biased region" description="Polar residues" evidence="6">
    <location>
        <begin position="295"/>
        <end position="304"/>
    </location>
</feature>
<evidence type="ECO:0000256" key="3">
    <source>
        <dbReference type="ARBA" id="ARBA00022692"/>
    </source>
</evidence>
<feature type="transmembrane region" description="Helical" evidence="7">
    <location>
        <begin position="181"/>
        <end position="205"/>
    </location>
</feature>
<keyword evidence="2" id="KW-0813">Transport</keyword>
<dbReference type="InterPro" id="IPR001958">
    <property type="entry name" value="Tet-R_TetA/multi-R_MdtG-like"/>
</dbReference>
<organism evidence="8 9">
    <name type="scientific">Gymnopus androsaceus JB14</name>
    <dbReference type="NCBI Taxonomy" id="1447944"/>
    <lineage>
        <taxon>Eukaryota</taxon>
        <taxon>Fungi</taxon>
        <taxon>Dikarya</taxon>
        <taxon>Basidiomycota</taxon>
        <taxon>Agaricomycotina</taxon>
        <taxon>Agaricomycetes</taxon>
        <taxon>Agaricomycetidae</taxon>
        <taxon>Agaricales</taxon>
        <taxon>Marasmiineae</taxon>
        <taxon>Omphalotaceae</taxon>
        <taxon>Gymnopus</taxon>
    </lineage>
</organism>
<reference evidence="8" key="1">
    <citation type="journal article" date="2019" name="Environ. Microbiol.">
        <title>Fungal ecological strategies reflected in gene transcription - a case study of two litter decomposers.</title>
        <authorList>
            <person name="Barbi F."/>
            <person name="Kohler A."/>
            <person name="Barry K."/>
            <person name="Baskaran P."/>
            <person name="Daum C."/>
            <person name="Fauchery L."/>
            <person name="Ihrmark K."/>
            <person name="Kuo A."/>
            <person name="LaButti K."/>
            <person name="Lipzen A."/>
            <person name="Morin E."/>
            <person name="Grigoriev I.V."/>
            <person name="Henrissat B."/>
            <person name="Lindahl B."/>
            <person name="Martin F."/>
        </authorList>
    </citation>
    <scope>NUCLEOTIDE SEQUENCE</scope>
    <source>
        <strain evidence="8">JB14</strain>
    </source>
</reference>
<dbReference type="Proteomes" id="UP000799118">
    <property type="component" value="Unassembled WGS sequence"/>
</dbReference>
<protein>
    <recommendedName>
        <fullName evidence="10">Major facilitator superfamily MFS-1</fullName>
    </recommendedName>
</protein>
<evidence type="ECO:0000256" key="7">
    <source>
        <dbReference type="SAM" id="Phobius"/>
    </source>
</evidence>
<evidence type="ECO:0000256" key="2">
    <source>
        <dbReference type="ARBA" id="ARBA00022448"/>
    </source>
</evidence>
<dbReference type="PANTHER" id="PTHR23504">
    <property type="entry name" value="MAJOR FACILITATOR SUPERFAMILY DOMAIN-CONTAINING PROTEIN 10"/>
    <property type="match status" value="1"/>
</dbReference>
<dbReference type="InterPro" id="IPR011701">
    <property type="entry name" value="MFS"/>
</dbReference>
<feature type="transmembrane region" description="Helical" evidence="7">
    <location>
        <begin position="754"/>
        <end position="774"/>
    </location>
</feature>
<accession>A0A6A4HUE6</accession>
<feature type="transmembrane region" description="Helical" evidence="7">
    <location>
        <begin position="614"/>
        <end position="636"/>
    </location>
</feature>
<feature type="transmembrane region" description="Helical" evidence="7">
    <location>
        <begin position="226"/>
        <end position="249"/>
    </location>
</feature>
<dbReference type="GO" id="GO:0016020">
    <property type="term" value="C:membrane"/>
    <property type="evidence" value="ECO:0007669"/>
    <property type="project" value="UniProtKB-SubCell"/>
</dbReference>
<evidence type="ECO:0000313" key="8">
    <source>
        <dbReference type="EMBL" id="KAE9401350.1"/>
    </source>
</evidence>
<dbReference type="InterPro" id="IPR036259">
    <property type="entry name" value="MFS_trans_sf"/>
</dbReference>
<keyword evidence="5 7" id="KW-0472">Membrane</keyword>
<feature type="compositionally biased region" description="Low complexity" evidence="6">
    <location>
        <begin position="452"/>
        <end position="463"/>
    </location>
</feature>
<evidence type="ECO:0000256" key="4">
    <source>
        <dbReference type="ARBA" id="ARBA00022989"/>
    </source>
</evidence>
<comment type="subcellular location">
    <subcellularLocation>
        <location evidence="1">Membrane</location>
        <topology evidence="1">Multi-pass membrane protein</topology>
    </subcellularLocation>
</comment>
<feature type="compositionally biased region" description="Acidic residues" evidence="6">
    <location>
        <begin position="391"/>
        <end position="413"/>
    </location>
</feature>
<sequence length="775" mass="83575">MPRSSSHSTIQPAQQAVVDIGDINIETDASIPPPPIPTMLPSSTEMPITPLPALPMSVLSITMLGEFLSSNVSVPFMLFMVKGFGFSDEADAAFWTGILVAMFFLSQFLTSLLWATVAERYGRRFVLVLTLFGSAVSVAAFGLSKTITQAICIRLVQGVFAGAVGVARGSVVFITDGSNEGRAYAILGFFWGFGGLLGPVIGGLFERPAERWPIFHQWRFLTDFPYLLPSIVAGLILLAGSILACFLGHDGGPRGGIIPSHPEKIEIEYPTPNIDEQASRVSTGSGIPIGHRTRTMSSSRSNLEGYSRRRGSKLSLGRTSGSVYRQMLANSSPARPPFQTNHSGSSHHISREDLDVSDTRSIAEMIFMANENAVNSIADLWVASALNVDENPFEDDEGTERGDDDVDTFDVDENEPRGRRDSRKSINRPRTRLASVASNQGFPVPQRRSSRRPSAATAMAPSPLVGTSSESLISHSLDNVFASRQHLPSIFANSGVNTPPAVTALEFNLSYQSQSSEVDLIVSPPERDLPPILESRQPSVMRLDELTVSETTPLLDLDSAAPAVSSSPLAQLPGLVIVQFGLLALHTTTHDQVFMSYLVSAYDAGGLGLTASDFAQLIALMGIAQIFYQFYLYPNVGPPRGHLSHLTMYRLGTFLFIPAYLTVVLYRIPFGHPDGLGKLALMTAIAISTAVRYCAMTFAFTSISVLLNYMTPPESVGYANGLAQTIVSLARCLGPVLGGWLWSISVEGHPSGYPYGFVVCAIVCGFAAVATFFIK</sequence>
<dbReference type="PANTHER" id="PTHR23504:SF17">
    <property type="entry name" value="MAJOR FACILITATOR SUPERFAMILY (MFS) PROFILE DOMAIN-CONTAINING PROTEIN"/>
    <property type="match status" value="1"/>
</dbReference>
<feature type="transmembrane region" description="Helical" evidence="7">
    <location>
        <begin position="648"/>
        <end position="668"/>
    </location>
</feature>
<dbReference type="Gene3D" id="1.20.1250.20">
    <property type="entry name" value="MFS general substrate transporter like domains"/>
    <property type="match status" value="2"/>
</dbReference>
<name>A0A6A4HUE6_9AGAR</name>
<evidence type="ECO:0000313" key="9">
    <source>
        <dbReference type="Proteomes" id="UP000799118"/>
    </source>
</evidence>
<feature type="region of interest" description="Disordered" evidence="6">
    <location>
        <begin position="276"/>
        <end position="314"/>
    </location>
</feature>
<feature type="compositionally biased region" description="Basic residues" evidence="6">
    <location>
        <begin position="420"/>
        <end position="431"/>
    </location>
</feature>
<feature type="compositionally biased region" description="Polar residues" evidence="6">
    <location>
        <begin position="331"/>
        <end position="347"/>
    </location>
</feature>
<feature type="region of interest" description="Disordered" evidence="6">
    <location>
        <begin position="391"/>
        <end position="469"/>
    </location>
</feature>
<feature type="transmembrane region" description="Helical" evidence="7">
    <location>
        <begin position="155"/>
        <end position="175"/>
    </location>
</feature>
<feature type="transmembrane region" description="Helical" evidence="7">
    <location>
        <begin position="56"/>
        <end position="81"/>
    </location>
</feature>
<feature type="transmembrane region" description="Helical" evidence="7">
    <location>
        <begin position="721"/>
        <end position="742"/>
    </location>
</feature>
<proteinExistence type="predicted"/>
<dbReference type="SUPFAM" id="SSF103473">
    <property type="entry name" value="MFS general substrate transporter"/>
    <property type="match status" value="2"/>
</dbReference>
<evidence type="ECO:0000256" key="1">
    <source>
        <dbReference type="ARBA" id="ARBA00004141"/>
    </source>
</evidence>
<evidence type="ECO:0000256" key="6">
    <source>
        <dbReference type="SAM" id="MobiDB-lite"/>
    </source>
</evidence>
<dbReference type="PRINTS" id="PR01035">
    <property type="entry name" value="TCRTETA"/>
</dbReference>
<feature type="transmembrane region" description="Helical" evidence="7">
    <location>
        <begin position="93"/>
        <end position="115"/>
    </location>
</feature>